<reference evidence="2" key="1">
    <citation type="journal article" date="2022" name="bioRxiv">
        <title>Sequencing and chromosome-scale assembly of the giantPleurodeles waltlgenome.</title>
        <authorList>
            <person name="Brown T."/>
            <person name="Elewa A."/>
            <person name="Iarovenko S."/>
            <person name="Subramanian E."/>
            <person name="Araus A.J."/>
            <person name="Petzold A."/>
            <person name="Susuki M."/>
            <person name="Suzuki K.-i.T."/>
            <person name="Hayashi T."/>
            <person name="Toyoda A."/>
            <person name="Oliveira C."/>
            <person name="Osipova E."/>
            <person name="Leigh N.D."/>
            <person name="Simon A."/>
            <person name="Yun M.H."/>
        </authorList>
    </citation>
    <scope>NUCLEOTIDE SEQUENCE</scope>
    <source>
        <strain evidence="2">20211129_DDA</strain>
        <tissue evidence="2">Liver</tissue>
    </source>
</reference>
<keyword evidence="3" id="KW-1185">Reference proteome</keyword>
<feature type="region of interest" description="Disordered" evidence="1">
    <location>
        <begin position="82"/>
        <end position="134"/>
    </location>
</feature>
<sequence length="134" mass="14193">MSTGVHQGPLSSTHSASSEFAGPELHLQSSGLVACSRVAPSPRCRAAPTLSLGHASSPFFFSGAMLLSKSSATKRVHYWATGPQPWCPPLSSGRPPSRRLGPQFRPRQQPRSQAGPRIHLGPPTSRSAALPHPD</sequence>
<accession>A0AAV7V503</accession>
<organism evidence="2 3">
    <name type="scientific">Pleurodeles waltl</name>
    <name type="common">Iberian ribbed newt</name>
    <dbReference type="NCBI Taxonomy" id="8319"/>
    <lineage>
        <taxon>Eukaryota</taxon>
        <taxon>Metazoa</taxon>
        <taxon>Chordata</taxon>
        <taxon>Craniata</taxon>
        <taxon>Vertebrata</taxon>
        <taxon>Euteleostomi</taxon>
        <taxon>Amphibia</taxon>
        <taxon>Batrachia</taxon>
        <taxon>Caudata</taxon>
        <taxon>Salamandroidea</taxon>
        <taxon>Salamandridae</taxon>
        <taxon>Pleurodelinae</taxon>
        <taxon>Pleurodeles</taxon>
    </lineage>
</organism>
<evidence type="ECO:0000313" key="2">
    <source>
        <dbReference type="EMBL" id="KAJ1196402.1"/>
    </source>
</evidence>
<name>A0AAV7V503_PLEWA</name>
<proteinExistence type="predicted"/>
<protein>
    <submittedName>
        <fullName evidence="2">Uncharacterized protein</fullName>
    </submittedName>
</protein>
<evidence type="ECO:0000256" key="1">
    <source>
        <dbReference type="SAM" id="MobiDB-lite"/>
    </source>
</evidence>
<comment type="caution">
    <text evidence="2">The sequence shown here is derived from an EMBL/GenBank/DDBJ whole genome shotgun (WGS) entry which is preliminary data.</text>
</comment>
<dbReference type="EMBL" id="JANPWB010000003">
    <property type="protein sequence ID" value="KAJ1196402.1"/>
    <property type="molecule type" value="Genomic_DNA"/>
</dbReference>
<gene>
    <name evidence="2" type="ORF">NDU88_000273</name>
</gene>
<evidence type="ECO:0000313" key="3">
    <source>
        <dbReference type="Proteomes" id="UP001066276"/>
    </source>
</evidence>
<dbReference type="Proteomes" id="UP001066276">
    <property type="component" value="Chromosome 2_1"/>
</dbReference>
<feature type="compositionally biased region" description="Low complexity" evidence="1">
    <location>
        <begin position="89"/>
        <end position="111"/>
    </location>
</feature>
<dbReference type="AlphaFoldDB" id="A0AAV7V503"/>